<dbReference type="EMBL" id="CAJPDS010000137">
    <property type="protein sequence ID" value="CAF9939766.1"/>
    <property type="molecule type" value="Genomic_DNA"/>
</dbReference>
<proteinExistence type="inferred from homology"/>
<dbReference type="Pfam" id="PF13561">
    <property type="entry name" value="adh_short_C2"/>
    <property type="match status" value="1"/>
</dbReference>
<dbReference type="InterPro" id="IPR002347">
    <property type="entry name" value="SDR_fam"/>
</dbReference>
<dbReference type="Proteomes" id="UP000664521">
    <property type="component" value="Unassembled WGS sequence"/>
</dbReference>
<sequence length="275" mass="28557">MTLDGIAVITGAGSGIGRDCGLAYAAAGVAGVAFTDINLANAQLACEESKSFATNPSYRAIALAVDVTSETSMNAMISETVAAFGRIDYAVSSAGLGVQRPAEITATDITEFEAFFNVNVKGSLLFVKAASAVMKTQSPRHCLDRSGQHQRDLGRGVIVNIASASSFVPTLGIVQYTSAKHALMGITKNAALDLAPYSIRVNAVCPSWVATPMMTRAFDGSPGLRDTVSKAVPMGRIALQEEVSDVVVFLSGKGGSYVTGVGWIIDGGTTLQMHV</sequence>
<dbReference type="PROSITE" id="PS00061">
    <property type="entry name" value="ADH_SHORT"/>
    <property type="match status" value="1"/>
</dbReference>
<name>A0A8H3PEZ0_9LECA</name>
<reference evidence="3" key="1">
    <citation type="submission" date="2021-03" db="EMBL/GenBank/DDBJ databases">
        <authorList>
            <person name="Tagirdzhanova G."/>
        </authorList>
    </citation>
    <scope>NUCLEOTIDE SEQUENCE</scope>
</reference>
<evidence type="ECO:0000313" key="4">
    <source>
        <dbReference type="Proteomes" id="UP000664521"/>
    </source>
</evidence>
<evidence type="ECO:0000256" key="1">
    <source>
        <dbReference type="ARBA" id="ARBA00006484"/>
    </source>
</evidence>
<protein>
    <submittedName>
        <fullName evidence="3">Uncharacterized protein</fullName>
    </submittedName>
</protein>
<dbReference type="OrthoDB" id="5840532at2759"/>
<dbReference type="FunFam" id="3.40.50.720:FF:000084">
    <property type="entry name" value="Short-chain dehydrogenase reductase"/>
    <property type="match status" value="1"/>
</dbReference>
<dbReference type="CDD" id="cd05233">
    <property type="entry name" value="SDR_c"/>
    <property type="match status" value="1"/>
</dbReference>
<dbReference type="PRINTS" id="PR00081">
    <property type="entry name" value="GDHRDH"/>
</dbReference>
<dbReference type="AlphaFoldDB" id="A0A8H3PEZ0"/>
<comment type="caution">
    <text evidence="3">The sequence shown here is derived from an EMBL/GenBank/DDBJ whole genome shotgun (WGS) entry which is preliminary data.</text>
</comment>
<dbReference type="PRINTS" id="PR00080">
    <property type="entry name" value="SDRFAMILY"/>
</dbReference>
<evidence type="ECO:0000256" key="2">
    <source>
        <dbReference type="ARBA" id="ARBA00022857"/>
    </source>
</evidence>
<keyword evidence="4" id="KW-1185">Reference proteome</keyword>
<keyword evidence="2" id="KW-0521">NADP</keyword>
<comment type="similarity">
    <text evidence="1">Belongs to the short-chain dehydrogenases/reductases (SDR) family.</text>
</comment>
<dbReference type="SUPFAM" id="SSF51735">
    <property type="entry name" value="NAD(P)-binding Rossmann-fold domains"/>
    <property type="match status" value="1"/>
</dbReference>
<dbReference type="InterPro" id="IPR036291">
    <property type="entry name" value="NAD(P)-bd_dom_sf"/>
</dbReference>
<gene>
    <name evidence="3" type="ORF">HETSPECPRED_001886</name>
</gene>
<dbReference type="PANTHER" id="PTHR42760">
    <property type="entry name" value="SHORT-CHAIN DEHYDROGENASES/REDUCTASES FAMILY MEMBER"/>
    <property type="match status" value="1"/>
</dbReference>
<dbReference type="InterPro" id="IPR020904">
    <property type="entry name" value="Sc_DH/Rdtase_CS"/>
</dbReference>
<organism evidence="3 4">
    <name type="scientific">Heterodermia speciosa</name>
    <dbReference type="NCBI Taxonomy" id="116794"/>
    <lineage>
        <taxon>Eukaryota</taxon>
        <taxon>Fungi</taxon>
        <taxon>Dikarya</taxon>
        <taxon>Ascomycota</taxon>
        <taxon>Pezizomycotina</taxon>
        <taxon>Lecanoromycetes</taxon>
        <taxon>OSLEUM clade</taxon>
        <taxon>Lecanoromycetidae</taxon>
        <taxon>Caliciales</taxon>
        <taxon>Physciaceae</taxon>
        <taxon>Heterodermia</taxon>
    </lineage>
</organism>
<dbReference type="Gene3D" id="3.40.50.720">
    <property type="entry name" value="NAD(P)-binding Rossmann-like Domain"/>
    <property type="match status" value="1"/>
</dbReference>
<dbReference type="GO" id="GO:0016616">
    <property type="term" value="F:oxidoreductase activity, acting on the CH-OH group of donors, NAD or NADP as acceptor"/>
    <property type="evidence" value="ECO:0007669"/>
    <property type="project" value="TreeGrafter"/>
</dbReference>
<evidence type="ECO:0000313" key="3">
    <source>
        <dbReference type="EMBL" id="CAF9939766.1"/>
    </source>
</evidence>
<accession>A0A8H3PEZ0</accession>